<evidence type="ECO:0000313" key="1">
    <source>
        <dbReference type="EMBL" id="QOR45541.1"/>
    </source>
</evidence>
<dbReference type="RefSeq" id="WP_197551091.1">
    <property type="nucleotide sequence ID" value="NZ_CP063213.1"/>
</dbReference>
<proteinExistence type="predicted"/>
<organism evidence="1 2">
    <name type="scientific">Trueperella pecoris</name>
    <dbReference type="NCBI Taxonomy" id="2733571"/>
    <lineage>
        <taxon>Bacteria</taxon>
        <taxon>Bacillati</taxon>
        <taxon>Actinomycetota</taxon>
        <taxon>Actinomycetes</taxon>
        <taxon>Actinomycetales</taxon>
        <taxon>Actinomycetaceae</taxon>
        <taxon>Trueperella</taxon>
    </lineage>
</organism>
<name>A0A7M1QUS6_9ACTO</name>
<dbReference type="EMBL" id="CP063213">
    <property type="protein sequence ID" value="QOR45541.1"/>
    <property type="molecule type" value="Genomic_DNA"/>
</dbReference>
<dbReference type="Proteomes" id="UP000595053">
    <property type="component" value="Chromosome"/>
</dbReference>
<protein>
    <submittedName>
        <fullName evidence="1">Uncharacterized protein</fullName>
    </submittedName>
</protein>
<keyword evidence="2" id="KW-1185">Reference proteome</keyword>
<evidence type="ECO:0000313" key="2">
    <source>
        <dbReference type="Proteomes" id="UP000595053"/>
    </source>
</evidence>
<dbReference type="AlphaFoldDB" id="A0A7M1QUS6"/>
<gene>
    <name evidence="1" type="ORF">INS88_09855</name>
</gene>
<reference evidence="1 2" key="1">
    <citation type="submission" date="2020-10" db="EMBL/GenBank/DDBJ databases">
        <title>Trueperella pecoris sp. nov. isolated from bovine and porcine specimens.</title>
        <authorList>
            <person name="Schoenecker L."/>
            <person name="Schnydrig P."/>
            <person name="Brodard I."/>
            <person name="Thomann A."/>
            <person name="Hemphill A."/>
            <person name="Rodriguez-Campos S."/>
            <person name="Perreten V."/>
            <person name="Jores J."/>
            <person name="Kittl S."/>
        </authorList>
    </citation>
    <scope>NUCLEOTIDE SEQUENCE [LARGE SCALE GENOMIC DNA]</scope>
    <source>
        <strain evidence="1 2">15A0121</strain>
    </source>
</reference>
<accession>A0A7M1QUS6</accession>
<sequence>MSWRERRGLLLLVALVVAASVVIGVVLWLVRGGQEAKREARADYATARVDYETSLAKWDGLVERANNLRPDCAVDVGAFPAMCSALSWITDANEGVPRVPGLDPRSLDADKARESEKTLRAAQGEIDGLVGKYVVDLDKIETQIALASKTFRVESLEPELERGRKMITTARDALAGASDDSRAVAEKVKGRVAALQKLIEDVEGRKKDIRITEGRDVITALAHGRARVEDAGKLLATWPGVRPDLKNLQLDTDQNAG</sequence>